<accession>A0AAP3GS69</accession>
<dbReference type="RefSeq" id="WP_003716608.1">
    <property type="nucleotide sequence ID" value="NZ_CAJFIS010000005.1"/>
</dbReference>
<dbReference type="GeneID" id="75082920"/>
<dbReference type="InterPro" id="IPR013094">
    <property type="entry name" value="AB_hydrolase_3"/>
</dbReference>
<dbReference type="SUPFAM" id="SSF53474">
    <property type="entry name" value="alpha/beta-Hydrolases"/>
    <property type="match status" value="1"/>
</dbReference>
<dbReference type="EMBL" id="JAKHPH010000004">
    <property type="protein sequence ID" value="MCZ3667187.1"/>
    <property type="molecule type" value="Genomic_DNA"/>
</dbReference>
<organism evidence="3 5">
    <name type="scientific">Limosilactobacillus vaginalis</name>
    <dbReference type="NCBI Taxonomy" id="1633"/>
    <lineage>
        <taxon>Bacteria</taxon>
        <taxon>Bacillati</taxon>
        <taxon>Bacillota</taxon>
        <taxon>Bacilli</taxon>
        <taxon>Lactobacillales</taxon>
        <taxon>Lactobacillaceae</taxon>
        <taxon>Limosilactobacillus</taxon>
    </lineage>
</organism>
<proteinExistence type="predicted"/>
<dbReference type="Proteomes" id="UP001212401">
    <property type="component" value="Unassembled WGS sequence"/>
</dbReference>
<comment type="caution">
    <text evidence="3">The sequence shown here is derived from an EMBL/GenBank/DDBJ whole genome shotgun (WGS) entry which is preliminary data.</text>
</comment>
<dbReference type="GO" id="GO:0016787">
    <property type="term" value="F:hydrolase activity"/>
    <property type="evidence" value="ECO:0007669"/>
    <property type="project" value="UniProtKB-KW"/>
</dbReference>
<dbReference type="PANTHER" id="PTHR48081">
    <property type="entry name" value="AB HYDROLASE SUPERFAMILY PROTEIN C4A8.06C"/>
    <property type="match status" value="1"/>
</dbReference>
<keyword evidence="1 3" id="KW-0378">Hydrolase</keyword>
<name>A0AAP3GS69_9LACO</name>
<evidence type="ECO:0000313" key="4">
    <source>
        <dbReference type="EMBL" id="MCZ3781130.1"/>
    </source>
</evidence>
<feature type="domain" description="Alpha/beta hydrolase fold-3" evidence="2">
    <location>
        <begin position="108"/>
        <end position="307"/>
    </location>
</feature>
<dbReference type="Proteomes" id="UP001527392">
    <property type="component" value="Unassembled WGS sequence"/>
</dbReference>
<protein>
    <submittedName>
        <fullName evidence="3">Alpha/beta hydrolase</fullName>
    </submittedName>
</protein>
<dbReference type="AlphaFoldDB" id="A0AAP3GS69"/>
<evidence type="ECO:0000256" key="1">
    <source>
        <dbReference type="ARBA" id="ARBA00022801"/>
    </source>
</evidence>
<reference evidence="3 6" key="1">
    <citation type="submission" date="2022-01" db="EMBL/GenBank/DDBJ databases">
        <title>VMRC isolate genome collection.</title>
        <authorList>
            <person name="France M."/>
            <person name="Rutt L."/>
            <person name="Humphrys M."/>
            <person name="Ravel J."/>
        </authorList>
    </citation>
    <scope>NUCLEOTIDE SEQUENCE</scope>
    <source>
        <strain evidence="4 6">C0030B4</strain>
        <strain evidence="3">C0048A1</strain>
    </source>
</reference>
<evidence type="ECO:0000313" key="6">
    <source>
        <dbReference type="Proteomes" id="UP001527392"/>
    </source>
</evidence>
<keyword evidence="6" id="KW-1185">Reference proteome</keyword>
<evidence type="ECO:0000313" key="3">
    <source>
        <dbReference type="EMBL" id="MCZ3667187.1"/>
    </source>
</evidence>
<dbReference type="EMBL" id="JAKHMS010000004">
    <property type="protein sequence ID" value="MCZ3781130.1"/>
    <property type="molecule type" value="Genomic_DNA"/>
</dbReference>
<evidence type="ECO:0000259" key="2">
    <source>
        <dbReference type="Pfam" id="PF07859"/>
    </source>
</evidence>
<gene>
    <name evidence="4" type="ORF">L2504_03090</name>
    <name evidence="3" type="ORF">L2724_02645</name>
</gene>
<dbReference type="Pfam" id="PF07859">
    <property type="entry name" value="Abhydrolase_3"/>
    <property type="match status" value="1"/>
</dbReference>
<evidence type="ECO:0000313" key="5">
    <source>
        <dbReference type="Proteomes" id="UP001212401"/>
    </source>
</evidence>
<dbReference type="InterPro" id="IPR029058">
    <property type="entry name" value="AB_hydrolase_fold"/>
</dbReference>
<dbReference type="InterPro" id="IPR050300">
    <property type="entry name" value="GDXG_lipolytic_enzyme"/>
</dbReference>
<dbReference type="PANTHER" id="PTHR48081:SF8">
    <property type="entry name" value="ALPHA_BETA HYDROLASE FOLD-3 DOMAIN-CONTAINING PROTEIN-RELATED"/>
    <property type="match status" value="1"/>
</dbReference>
<dbReference type="Gene3D" id="3.40.50.1820">
    <property type="entry name" value="alpha/beta hydrolase"/>
    <property type="match status" value="1"/>
</dbReference>
<sequence length="328" mass="37112">MRKLPKFQHQVASELASNFGQSIRELVCCGQHRSQRATFVELQIQVSGFKQRMTDEQKFHQMLTEAQQESEEDFVMPAVPFSVSLRKLSNTLARTYVLNEQSGSQKAIIYLPGGAYVESPVKEQWLFADRLAQKTGARVYVVLYSHLPQHQFKTAYREITQVYQQVYDQIPVSNITLLGDSAGGGLAAGFCEYCAATDLPQPGHLVLISPWLDLDLNNPTITKYEAHDVTLSVKGLRRVAKLWAAGEKHDDYRLSPINGDVSQMRDVFVCVGTREIMYPDSALFVKKLRDTKVPVKFVVGRDLPHIFPVYRMPEADQVMTEITKIVNN</sequence>